<dbReference type="Gene3D" id="3.40.50.1580">
    <property type="entry name" value="Nucleoside phosphorylase domain"/>
    <property type="match status" value="1"/>
</dbReference>
<evidence type="ECO:0000313" key="6">
    <source>
        <dbReference type="Proteomes" id="UP001201262"/>
    </source>
</evidence>
<evidence type="ECO:0008006" key="7">
    <source>
        <dbReference type="Google" id="ProtNLM"/>
    </source>
</evidence>
<dbReference type="GO" id="GO:0043531">
    <property type="term" value="F:ADP binding"/>
    <property type="evidence" value="ECO:0007669"/>
    <property type="project" value="InterPro"/>
</dbReference>
<dbReference type="PROSITE" id="PS50005">
    <property type="entry name" value="TPR"/>
    <property type="match status" value="1"/>
</dbReference>
<protein>
    <recommendedName>
        <fullName evidence="7">Nucleoside phosphorylase domain-containing protein</fullName>
    </recommendedName>
</protein>
<comment type="caution">
    <text evidence="5">The sequence shown here is derived from an EMBL/GenBank/DDBJ whole genome shotgun (WGS) entry which is preliminary data.</text>
</comment>
<name>A0AAD4Q036_9EURO</name>
<dbReference type="Gene3D" id="1.25.40.10">
    <property type="entry name" value="Tetratricopeptide repeat domain"/>
    <property type="match status" value="3"/>
</dbReference>
<dbReference type="Proteomes" id="UP001201262">
    <property type="component" value="Unassembled WGS sequence"/>
</dbReference>
<organism evidence="5 6">
    <name type="scientific">Talaromyces proteolyticus</name>
    <dbReference type="NCBI Taxonomy" id="1131652"/>
    <lineage>
        <taxon>Eukaryota</taxon>
        <taxon>Fungi</taxon>
        <taxon>Dikarya</taxon>
        <taxon>Ascomycota</taxon>
        <taxon>Pezizomycotina</taxon>
        <taxon>Eurotiomycetes</taxon>
        <taxon>Eurotiomycetidae</taxon>
        <taxon>Eurotiales</taxon>
        <taxon>Trichocomaceae</taxon>
        <taxon>Talaromyces</taxon>
        <taxon>Talaromyces sect. Bacilispori</taxon>
    </lineage>
</organism>
<dbReference type="InterPro" id="IPR000845">
    <property type="entry name" value="Nucleoside_phosphorylase_d"/>
</dbReference>
<dbReference type="CDD" id="cd09008">
    <property type="entry name" value="MTAN"/>
    <property type="match status" value="1"/>
</dbReference>
<dbReference type="Pfam" id="PF13424">
    <property type="entry name" value="TPR_12"/>
    <property type="match status" value="4"/>
</dbReference>
<dbReference type="Pfam" id="PF13374">
    <property type="entry name" value="TPR_10"/>
    <property type="match status" value="1"/>
</dbReference>
<dbReference type="Pfam" id="PF00931">
    <property type="entry name" value="NB-ARC"/>
    <property type="match status" value="1"/>
</dbReference>
<dbReference type="GeneID" id="70243442"/>
<feature type="domain" description="NB-ARC" evidence="3">
    <location>
        <begin position="343"/>
        <end position="512"/>
    </location>
</feature>
<dbReference type="GO" id="GO:0009116">
    <property type="term" value="P:nucleoside metabolic process"/>
    <property type="evidence" value="ECO:0007669"/>
    <property type="project" value="InterPro"/>
</dbReference>
<dbReference type="InterPro" id="IPR002182">
    <property type="entry name" value="NB-ARC"/>
</dbReference>
<dbReference type="Pfam" id="PF01048">
    <property type="entry name" value="PNP_UDP_1"/>
    <property type="match status" value="1"/>
</dbReference>
<dbReference type="InterPro" id="IPR027417">
    <property type="entry name" value="P-loop_NTPase"/>
</dbReference>
<dbReference type="PANTHER" id="PTHR46082">
    <property type="entry name" value="ATP/GTP-BINDING PROTEIN-RELATED"/>
    <property type="match status" value="1"/>
</dbReference>
<dbReference type="SUPFAM" id="SSF52540">
    <property type="entry name" value="P-loop containing nucleoside triphosphate hydrolases"/>
    <property type="match status" value="1"/>
</dbReference>
<dbReference type="GO" id="GO:0003824">
    <property type="term" value="F:catalytic activity"/>
    <property type="evidence" value="ECO:0007669"/>
    <property type="project" value="InterPro"/>
</dbReference>
<dbReference type="SUPFAM" id="SSF53167">
    <property type="entry name" value="Purine and uridine phosphorylases"/>
    <property type="match status" value="1"/>
</dbReference>
<dbReference type="AlphaFoldDB" id="A0AAD4Q036"/>
<sequence>MKYSHSDYTVAWVCALPLELAAAEALLDETHDRPAQVAPASTTYVLGKISGHNVVLVCLPSGEYGTISTASVVSHILATFPAVRHGILVGIAGGVPNNQVDIRLGDLVVSEPTADSSGVFQYDFGKALHDGRFQQTRTLNRPSPILLTAVSQLKSRELRTGTNGISVITEEALKQNPDMAIRFSKPPAEDRLFQATYSHVNNEDTCWSCDRSMEVKRVPRPSTEPHIHYGVVASGNQVIKDGQTRDRIAKEHHCLCFEMEAAGLLNELPCLVIRGICDYCDSHKNKKWQGYAAFTAAVYAKFLLGKVPTHRQSLLTGSQSYPKPCWMVPFEKNPRFIGCSREVANLEEKILGDTGMQKAAISGLGGVGKTQIALAVAYRIRERDPNRSIFWIPSTSVETVEQAFQSIGEHFSLQNPASADMKLKVQRYLSSDRAGPWLLIVDNADDMDMWTKSMTSPALRSFLPHGTHGFILFTTRNQQLATKLVGPDVMQISEMDATVAKDLLRKSLIEKELTEDKESTTKLIDQLHGLPLAIVQAASYINENSISLAQYMILLNQQESGLVELLSHDFEDDWRYTNLTNPVATTWLISFDQIRRSNVLAANYLSFMSCIDPREIPQSLLPNNNTSLPQQIQALGVLKSYSFVTAQTNSQLLSIHRLVHFATRSWLRKEKRLDYWRLQASERLREAFPSAEPENRLLWRAYLPHAQIVLHSVESFEAGQGKWREELSNKVGQCLFSDGRYTEAEALLRQVFETRQVVLGPDHPGTLTSMNNLGLVLNMQGKYEEAEMIHRQTLKIKEKVLELDHPDTLASMNNLGLVLNMQGKYEEAEMMYRQVHRISEKVLGPDHPNTLMSMNNLGSVLNMQGKYEEAEMIHRQTLKISEKVLGLDHPSTLASMNNLSSVLDMQGKNEEAEKILRQTLKTSEKVLGLDHPNTLTSMNNLGSVLNMQGKYEEAEMIHRQTLKISEKVLGLDHPGTLASMNNLGSVLDMQGKNEEAEKILRQTLKTSEKVLGLDHPNTLTSMNNLGSALDMQGKYEEAETIYQQALKIKEKVLGLDHPSTLMSMNNLGLALDMQGKYEEAETMLRQTLKISERVLGLDHPDTLRSMWGLSYTWKRQGRHVKALDLLQTCVSLQGIKLGPEHPETKSATALLNYWLQSSCDPSVIPESSQIVEDVPQRKPRKRDIIPRLLRKR</sequence>
<keyword evidence="2" id="KW-0732">Signal</keyword>
<accession>A0AAD4Q036</accession>
<dbReference type="SUPFAM" id="SSF48452">
    <property type="entry name" value="TPR-like"/>
    <property type="match status" value="1"/>
</dbReference>
<feature type="repeat" description="TPR" evidence="1">
    <location>
        <begin position="1019"/>
        <end position="1052"/>
    </location>
</feature>
<dbReference type="RefSeq" id="XP_046071557.1">
    <property type="nucleotide sequence ID" value="XM_046213155.1"/>
</dbReference>
<evidence type="ECO:0000259" key="4">
    <source>
        <dbReference type="Pfam" id="PF01048"/>
    </source>
</evidence>
<dbReference type="InterPro" id="IPR011990">
    <property type="entry name" value="TPR-like_helical_dom_sf"/>
</dbReference>
<dbReference type="InterPro" id="IPR053137">
    <property type="entry name" value="NLR-like"/>
</dbReference>
<keyword evidence="1" id="KW-0802">TPR repeat</keyword>
<evidence type="ECO:0000256" key="2">
    <source>
        <dbReference type="SAM" id="SignalP"/>
    </source>
</evidence>
<evidence type="ECO:0000313" key="5">
    <source>
        <dbReference type="EMBL" id="KAH8696621.1"/>
    </source>
</evidence>
<evidence type="ECO:0000256" key="1">
    <source>
        <dbReference type="PROSITE-ProRule" id="PRU00339"/>
    </source>
</evidence>
<gene>
    <name evidence="5" type="ORF">BGW36DRAFT_343579</name>
</gene>
<keyword evidence="6" id="KW-1185">Reference proteome</keyword>
<feature type="chain" id="PRO_5042045927" description="Nucleoside phosphorylase domain-containing protein" evidence="2">
    <location>
        <begin position="26"/>
        <end position="1192"/>
    </location>
</feature>
<proteinExistence type="predicted"/>
<feature type="signal peptide" evidence="2">
    <location>
        <begin position="1"/>
        <end position="25"/>
    </location>
</feature>
<dbReference type="SMART" id="SM00028">
    <property type="entry name" value="TPR"/>
    <property type="match status" value="9"/>
</dbReference>
<reference evidence="5" key="1">
    <citation type="submission" date="2021-12" db="EMBL/GenBank/DDBJ databases">
        <title>Convergent genome expansion in fungi linked to evolution of root-endophyte symbiosis.</title>
        <authorList>
            <consortium name="DOE Joint Genome Institute"/>
            <person name="Ke Y.-H."/>
            <person name="Bonito G."/>
            <person name="Liao H.-L."/>
            <person name="Looney B."/>
            <person name="Rojas-Flechas A."/>
            <person name="Nash J."/>
            <person name="Hameed K."/>
            <person name="Schadt C."/>
            <person name="Martin F."/>
            <person name="Crous P.W."/>
            <person name="Miettinen O."/>
            <person name="Magnuson J.K."/>
            <person name="Labbe J."/>
            <person name="Jacobson D."/>
            <person name="Doktycz M.J."/>
            <person name="Veneault-Fourrey C."/>
            <person name="Kuo A."/>
            <person name="Mondo S."/>
            <person name="Calhoun S."/>
            <person name="Riley R."/>
            <person name="Ohm R."/>
            <person name="LaButti K."/>
            <person name="Andreopoulos B."/>
            <person name="Pangilinan J."/>
            <person name="Nolan M."/>
            <person name="Tritt A."/>
            <person name="Clum A."/>
            <person name="Lipzen A."/>
            <person name="Daum C."/>
            <person name="Barry K."/>
            <person name="Grigoriev I.V."/>
            <person name="Vilgalys R."/>
        </authorList>
    </citation>
    <scope>NUCLEOTIDE SEQUENCE</scope>
    <source>
        <strain evidence="5">PMI_201</strain>
    </source>
</reference>
<dbReference type="Gene3D" id="3.40.50.300">
    <property type="entry name" value="P-loop containing nucleotide triphosphate hydrolases"/>
    <property type="match status" value="1"/>
</dbReference>
<dbReference type="PRINTS" id="PR00381">
    <property type="entry name" value="KINESINLIGHT"/>
</dbReference>
<dbReference type="EMBL" id="JAJTJA010000007">
    <property type="protein sequence ID" value="KAH8696621.1"/>
    <property type="molecule type" value="Genomic_DNA"/>
</dbReference>
<evidence type="ECO:0000259" key="3">
    <source>
        <dbReference type="Pfam" id="PF00931"/>
    </source>
</evidence>
<dbReference type="InterPro" id="IPR019734">
    <property type="entry name" value="TPR_rpt"/>
</dbReference>
<dbReference type="InterPro" id="IPR035994">
    <property type="entry name" value="Nucleoside_phosphorylase_sf"/>
</dbReference>
<feature type="domain" description="Nucleoside phosphorylase" evidence="4">
    <location>
        <begin position="10"/>
        <end position="288"/>
    </location>
</feature>
<dbReference type="PANTHER" id="PTHR46082:SF11">
    <property type="entry name" value="AAA+ ATPASE DOMAIN-CONTAINING PROTEIN-RELATED"/>
    <property type="match status" value="1"/>
</dbReference>